<sequence length="179" mass="21069">MDSLLENRPGRQHITNYSTIVLIDSDEFERIENKGVGEEETFELIDAEVKEIMIRNQMVAFNNNYEDYEQLGIEISDYDNPKKLISFDNVLRYFNETNPALISATEDELRQYLPKDLPKLMTLDSFHFMSRFEDDKFNVPSSQETFQLIAKVLATQDPAHWKPTQEPNNHWSNWESGWL</sequence>
<reference evidence="3" key="1">
    <citation type="submission" date="2018-02" db="EMBL/GenBank/DDBJ databases">
        <title>Genome sequencing of Solimonas sp. HR-BB.</title>
        <authorList>
            <person name="Lee Y."/>
            <person name="Jeon C.O."/>
        </authorList>
    </citation>
    <scope>NUCLEOTIDE SEQUENCE [LARGE SCALE GENOMIC DNA]</scope>
    <source>
        <strain evidence="3">HR-U</strain>
    </source>
</reference>
<keyword evidence="3" id="KW-1185">Reference proteome</keyword>
<name>A0A2S7IPR9_9BACT</name>
<dbReference type="OrthoDB" id="9157032at2"/>
<dbReference type="Proteomes" id="UP000239590">
    <property type="component" value="Unassembled WGS sequence"/>
</dbReference>
<comment type="caution">
    <text evidence="2">The sequence shown here is derived from an EMBL/GenBank/DDBJ whole genome shotgun (WGS) entry which is preliminary data.</text>
</comment>
<proteinExistence type="predicted"/>
<feature type="compositionally biased region" description="Polar residues" evidence="1">
    <location>
        <begin position="165"/>
        <end position="179"/>
    </location>
</feature>
<gene>
    <name evidence="2" type="ORF">C5O19_08630</name>
</gene>
<protein>
    <submittedName>
        <fullName evidence="2">Uncharacterized protein</fullName>
    </submittedName>
</protein>
<evidence type="ECO:0000313" key="3">
    <source>
        <dbReference type="Proteomes" id="UP000239590"/>
    </source>
</evidence>
<dbReference type="EMBL" id="PTRA01000001">
    <property type="protein sequence ID" value="PQA59682.1"/>
    <property type="molecule type" value="Genomic_DNA"/>
</dbReference>
<dbReference type="AlphaFoldDB" id="A0A2S7IPR9"/>
<feature type="region of interest" description="Disordered" evidence="1">
    <location>
        <begin position="160"/>
        <end position="179"/>
    </location>
</feature>
<accession>A0A2S7IPR9</accession>
<dbReference type="InterPro" id="IPR054272">
    <property type="entry name" value="DUF7003"/>
</dbReference>
<organism evidence="2 3">
    <name type="scientific">Siphonobacter curvatus</name>
    <dbReference type="NCBI Taxonomy" id="2094562"/>
    <lineage>
        <taxon>Bacteria</taxon>
        <taxon>Pseudomonadati</taxon>
        <taxon>Bacteroidota</taxon>
        <taxon>Cytophagia</taxon>
        <taxon>Cytophagales</taxon>
        <taxon>Cytophagaceae</taxon>
        <taxon>Siphonobacter</taxon>
    </lineage>
</organism>
<evidence type="ECO:0000256" key="1">
    <source>
        <dbReference type="SAM" id="MobiDB-lite"/>
    </source>
</evidence>
<dbReference type="Pfam" id="PF22535">
    <property type="entry name" value="DUF7003"/>
    <property type="match status" value="1"/>
</dbReference>
<evidence type="ECO:0000313" key="2">
    <source>
        <dbReference type="EMBL" id="PQA59682.1"/>
    </source>
</evidence>